<proteinExistence type="inferred from homology"/>
<dbReference type="GO" id="GO:0005737">
    <property type="term" value="C:cytoplasm"/>
    <property type="evidence" value="ECO:0007669"/>
    <property type="project" value="TreeGrafter"/>
</dbReference>
<dbReference type="Pfam" id="PF03770">
    <property type="entry name" value="IPK"/>
    <property type="match status" value="2"/>
</dbReference>
<evidence type="ECO:0000256" key="4">
    <source>
        <dbReference type="RuleBase" id="RU363090"/>
    </source>
</evidence>
<gene>
    <name evidence="5" type="ORF">ADEAN_000418500</name>
</gene>
<dbReference type="Gene3D" id="3.30.470.160">
    <property type="entry name" value="Inositol polyphosphate kinase"/>
    <property type="match status" value="1"/>
</dbReference>
<keyword evidence="2 4" id="KW-0808">Transferase</keyword>
<reference evidence="5 6" key="1">
    <citation type="submission" date="2020-08" db="EMBL/GenBank/DDBJ databases">
        <authorList>
            <person name="Newling K."/>
            <person name="Davey J."/>
            <person name="Forrester S."/>
        </authorList>
    </citation>
    <scope>NUCLEOTIDE SEQUENCE [LARGE SCALE GENOMIC DNA]</scope>
    <source>
        <strain evidence="6">Crithidia deanei Carvalho (ATCC PRA-265)</strain>
    </source>
</reference>
<dbReference type="Proteomes" id="UP000515908">
    <property type="component" value="Chromosome 07"/>
</dbReference>
<evidence type="ECO:0000256" key="2">
    <source>
        <dbReference type="ARBA" id="ARBA00022679"/>
    </source>
</evidence>
<dbReference type="PANTHER" id="PTHR12400">
    <property type="entry name" value="INOSITOL POLYPHOSPHATE KINASE"/>
    <property type="match status" value="1"/>
</dbReference>
<dbReference type="EMBL" id="LR877151">
    <property type="protein sequence ID" value="CAD2216714.1"/>
    <property type="molecule type" value="Genomic_DNA"/>
</dbReference>
<dbReference type="PANTHER" id="PTHR12400:SF21">
    <property type="entry name" value="KINASE"/>
    <property type="match status" value="1"/>
</dbReference>
<keyword evidence="3 4" id="KW-0418">Kinase</keyword>
<sequence>MALRVYDDRYDKTSWGVGLIDQTGGIEDACVMDVKLGCYRTSPLTPEAKAATAEEKDAGKIMRRCGARLVWLKRFIKEGGALVPEVITSKNNHTIEKETEFKNILYAFFSSFGKIEETGNVDRSDVEVKGPNPADYPEEEKKKCQSLRQRAVKPVDDLLNFYENTPEGKFLIENFAFVSSSLLFVYDAKNPENCDVKLIDLGRSGPRYLNFDEKKLGFIQGLHTVSEYLK</sequence>
<dbReference type="VEuPathDB" id="TriTrypDB:ADEAN_000418500"/>
<dbReference type="EC" id="2.7.-.-" evidence="4"/>
<dbReference type="GO" id="GO:0046854">
    <property type="term" value="P:phosphatidylinositol phosphate biosynthetic process"/>
    <property type="evidence" value="ECO:0007669"/>
    <property type="project" value="TreeGrafter"/>
</dbReference>
<dbReference type="GO" id="GO:0032958">
    <property type="term" value="P:inositol phosphate biosynthetic process"/>
    <property type="evidence" value="ECO:0007669"/>
    <property type="project" value="InterPro"/>
</dbReference>
<dbReference type="InterPro" id="IPR005522">
    <property type="entry name" value="IPK"/>
</dbReference>
<dbReference type="InterPro" id="IPR038286">
    <property type="entry name" value="IPK_sf"/>
</dbReference>
<dbReference type="GO" id="GO:0005634">
    <property type="term" value="C:nucleus"/>
    <property type="evidence" value="ECO:0007669"/>
    <property type="project" value="TreeGrafter"/>
</dbReference>
<keyword evidence="6" id="KW-1185">Reference proteome</keyword>
<organism evidence="5 6">
    <name type="scientific">Angomonas deanei</name>
    <dbReference type="NCBI Taxonomy" id="59799"/>
    <lineage>
        <taxon>Eukaryota</taxon>
        <taxon>Discoba</taxon>
        <taxon>Euglenozoa</taxon>
        <taxon>Kinetoplastea</taxon>
        <taxon>Metakinetoplastina</taxon>
        <taxon>Trypanosomatida</taxon>
        <taxon>Trypanosomatidae</taxon>
        <taxon>Strigomonadinae</taxon>
        <taxon>Angomonas</taxon>
    </lineage>
</organism>
<evidence type="ECO:0000256" key="1">
    <source>
        <dbReference type="ARBA" id="ARBA00007374"/>
    </source>
</evidence>
<dbReference type="GO" id="GO:0000828">
    <property type="term" value="F:inositol hexakisphosphate kinase activity"/>
    <property type="evidence" value="ECO:0007669"/>
    <property type="project" value="TreeGrafter"/>
</dbReference>
<evidence type="ECO:0000313" key="6">
    <source>
        <dbReference type="Proteomes" id="UP000515908"/>
    </source>
</evidence>
<dbReference type="AlphaFoldDB" id="S9VD70"/>
<accession>S9VD70</accession>
<name>S9VD70_9TRYP</name>
<evidence type="ECO:0000313" key="5">
    <source>
        <dbReference type="EMBL" id="CAD2216714.1"/>
    </source>
</evidence>
<comment type="similarity">
    <text evidence="1 4">Belongs to the inositol phosphokinase (IPK) family.</text>
</comment>
<dbReference type="OrthoDB" id="2573163at2759"/>
<dbReference type="SUPFAM" id="SSF56104">
    <property type="entry name" value="SAICAR synthase-like"/>
    <property type="match status" value="1"/>
</dbReference>
<protein>
    <recommendedName>
        <fullName evidence="4">Kinase</fullName>
        <ecNumber evidence="4">2.7.-.-</ecNumber>
    </recommendedName>
</protein>
<evidence type="ECO:0000256" key="3">
    <source>
        <dbReference type="ARBA" id="ARBA00022777"/>
    </source>
</evidence>